<reference evidence="3" key="1">
    <citation type="submission" date="2018-05" db="EMBL/GenBank/DDBJ databases">
        <title>Complete Genome Sequence of Methylobacterium sp. 17SD2-17.</title>
        <authorList>
            <person name="Srinivasan S."/>
        </authorList>
    </citation>
    <scope>NUCLEOTIDE SEQUENCE [LARGE SCALE GENOMIC DNA]</scope>
    <source>
        <strain evidence="3">17SD2-17</strain>
    </source>
</reference>
<feature type="domain" description="N-acetyltransferase" evidence="1">
    <location>
        <begin position="2"/>
        <end position="87"/>
    </location>
</feature>
<gene>
    <name evidence="2" type="ORF">DK389_30080</name>
</gene>
<dbReference type="AlphaFoldDB" id="A0A2U8WD20"/>
<dbReference type="Proteomes" id="UP000245926">
    <property type="component" value="Chromosome"/>
</dbReference>
<name>A0A2U8WD20_9HYPH</name>
<keyword evidence="2" id="KW-0808">Transferase</keyword>
<dbReference type="InterPro" id="IPR045057">
    <property type="entry name" value="Gcn5-rel_NAT"/>
</dbReference>
<dbReference type="GO" id="GO:0016740">
    <property type="term" value="F:transferase activity"/>
    <property type="evidence" value="ECO:0007669"/>
    <property type="project" value="UniProtKB-KW"/>
</dbReference>
<protein>
    <submittedName>
        <fullName evidence="2">N-acetyltransferase</fullName>
    </submittedName>
</protein>
<evidence type="ECO:0000259" key="1">
    <source>
        <dbReference type="PROSITE" id="PS51729"/>
    </source>
</evidence>
<organism evidence="2 3">
    <name type="scientific">Methylobacterium durans</name>
    <dbReference type="NCBI Taxonomy" id="2202825"/>
    <lineage>
        <taxon>Bacteria</taxon>
        <taxon>Pseudomonadati</taxon>
        <taxon>Pseudomonadota</taxon>
        <taxon>Alphaproteobacteria</taxon>
        <taxon>Hyphomicrobiales</taxon>
        <taxon>Methylobacteriaceae</taxon>
        <taxon>Methylobacterium</taxon>
    </lineage>
</organism>
<dbReference type="Gene3D" id="3.40.630.30">
    <property type="match status" value="1"/>
</dbReference>
<dbReference type="InterPro" id="IPR031165">
    <property type="entry name" value="GNAT_YJDJ"/>
</dbReference>
<dbReference type="InterPro" id="IPR016181">
    <property type="entry name" value="Acyl_CoA_acyltransferase"/>
</dbReference>
<dbReference type="KEGG" id="mets:DK389_30080"/>
<dbReference type="EMBL" id="CP029550">
    <property type="protein sequence ID" value="AWN43979.1"/>
    <property type="molecule type" value="Genomic_DNA"/>
</dbReference>
<sequence length="87" mass="9801">MHDNSERSRFELDIEGHTVFVDYQRREGLLVIRHVYAPPPLRGTGAADRLMHAVAASARAEGRRITALCGYAGAWLRAHPEHRDLLV</sequence>
<evidence type="ECO:0000313" key="3">
    <source>
        <dbReference type="Proteomes" id="UP000245926"/>
    </source>
</evidence>
<dbReference type="OrthoDB" id="9800945at2"/>
<proteinExistence type="predicted"/>
<dbReference type="Pfam" id="PF14542">
    <property type="entry name" value="Acetyltransf_CG"/>
    <property type="match status" value="1"/>
</dbReference>
<evidence type="ECO:0000313" key="2">
    <source>
        <dbReference type="EMBL" id="AWN43979.1"/>
    </source>
</evidence>
<dbReference type="RefSeq" id="WP_109895294.1">
    <property type="nucleotide sequence ID" value="NZ_CP029550.1"/>
</dbReference>
<dbReference type="PANTHER" id="PTHR31435">
    <property type="entry name" value="PROTEIN NATD1"/>
    <property type="match status" value="1"/>
</dbReference>
<dbReference type="PANTHER" id="PTHR31435:SF9">
    <property type="entry name" value="PROTEIN NATD1"/>
    <property type="match status" value="1"/>
</dbReference>
<keyword evidence="3" id="KW-1185">Reference proteome</keyword>
<dbReference type="SUPFAM" id="SSF55729">
    <property type="entry name" value="Acyl-CoA N-acyltransferases (Nat)"/>
    <property type="match status" value="1"/>
</dbReference>
<accession>A0A2U8WD20</accession>
<dbReference type="PROSITE" id="PS51729">
    <property type="entry name" value="GNAT_YJDJ"/>
    <property type="match status" value="1"/>
</dbReference>